<sequence length="148" mass="16930">MTAQIQEKIIYQGENLKMSTEPLEDYFSKCGNRPEFKRSHTALWRRYIGSWEIVDDRLYLTDLGGWLEDGTKVVVATIFPGFPDKVFAQWYSGTLHIPQGKLLKYVHMGYGSTYERDLLLEVVSGVVVATTVRCNEGEAIDEDDDLPF</sequence>
<evidence type="ECO:0000313" key="1">
    <source>
        <dbReference type="EMBL" id="SMX51039.1"/>
    </source>
</evidence>
<protein>
    <submittedName>
        <fullName evidence="1">Uncharacterized protein</fullName>
    </submittedName>
</protein>
<gene>
    <name evidence="1" type="ORF">COL8621_03569</name>
</gene>
<name>A0A238L7R6_9RHOB</name>
<evidence type="ECO:0000313" key="2">
    <source>
        <dbReference type="Proteomes" id="UP000202922"/>
    </source>
</evidence>
<accession>A0A238L7R6</accession>
<dbReference type="Proteomes" id="UP000202922">
    <property type="component" value="Unassembled WGS sequence"/>
</dbReference>
<organism evidence="1 2">
    <name type="scientific">Actibacterium lipolyticum</name>
    <dbReference type="NCBI Taxonomy" id="1524263"/>
    <lineage>
        <taxon>Bacteria</taxon>
        <taxon>Pseudomonadati</taxon>
        <taxon>Pseudomonadota</taxon>
        <taxon>Alphaproteobacteria</taxon>
        <taxon>Rhodobacterales</taxon>
        <taxon>Roseobacteraceae</taxon>
        <taxon>Actibacterium</taxon>
    </lineage>
</organism>
<dbReference type="AlphaFoldDB" id="A0A238L7R6"/>
<dbReference type="RefSeq" id="WP_141137913.1">
    <property type="nucleotide sequence ID" value="NZ_FXYE01000003.1"/>
</dbReference>
<dbReference type="OrthoDB" id="1438245at2"/>
<dbReference type="EMBL" id="FXYE01000003">
    <property type="protein sequence ID" value="SMX51039.1"/>
    <property type="molecule type" value="Genomic_DNA"/>
</dbReference>
<proteinExistence type="predicted"/>
<reference evidence="2" key="1">
    <citation type="submission" date="2017-05" db="EMBL/GenBank/DDBJ databases">
        <authorList>
            <person name="Rodrigo-Torres L."/>
            <person name="Arahal R. D."/>
            <person name="Lucena T."/>
        </authorList>
    </citation>
    <scope>NUCLEOTIDE SEQUENCE [LARGE SCALE GENOMIC DNA]</scope>
    <source>
        <strain evidence="2">CECT 8621</strain>
    </source>
</reference>
<keyword evidence="2" id="KW-1185">Reference proteome</keyword>